<dbReference type="InterPro" id="IPR036724">
    <property type="entry name" value="Cobalamin-bd_sf"/>
</dbReference>
<evidence type="ECO:0000313" key="2">
    <source>
        <dbReference type="EMBL" id="RJR27235.1"/>
    </source>
</evidence>
<dbReference type="PANTHER" id="PTHR45833">
    <property type="entry name" value="METHIONINE SYNTHASE"/>
    <property type="match status" value="1"/>
</dbReference>
<proteinExistence type="predicted"/>
<dbReference type="GO" id="GO:0031419">
    <property type="term" value="F:cobalamin binding"/>
    <property type="evidence" value="ECO:0007669"/>
    <property type="project" value="InterPro"/>
</dbReference>
<evidence type="ECO:0000313" key="3">
    <source>
        <dbReference type="Proteomes" id="UP000265540"/>
    </source>
</evidence>
<dbReference type="SUPFAM" id="SSF52242">
    <property type="entry name" value="Cobalamin (vitamin B12)-binding domain"/>
    <property type="match status" value="1"/>
</dbReference>
<name>A0A3A4ZDC9_UNCKA</name>
<protein>
    <recommendedName>
        <fullName evidence="1">B12-binding domain-containing protein</fullName>
    </recommendedName>
</protein>
<dbReference type="GO" id="GO:0005829">
    <property type="term" value="C:cytosol"/>
    <property type="evidence" value="ECO:0007669"/>
    <property type="project" value="TreeGrafter"/>
</dbReference>
<dbReference type="GO" id="GO:0008705">
    <property type="term" value="F:methionine synthase activity"/>
    <property type="evidence" value="ECO:0007669"/>
    <property type="project" value="TreeGrafter"/>
</dbReference>
<gene>
    <name evidence="2" type="ORF">C4561_02720</name>
</gene>
<sequence length="222" mass="24448">MVPLTFTGKDDLFKAIFEAANEGRRARLGELVELGLTNGLESFELADFLVLQALRICDTFNRSEIYFNEFYLSIDSIDKVLQMLRPDLAFTTSSQLTKSTVVLGTIQGDVHEMGKTVLRILLEKEGIQVVDLGANVKPEAFIKAIQKHGARVLGVSCLLSPAMIGMIQLKKRMQEANLEYIWTIIGGKATSRNFAVNVGFSEWASTAVQGAKLIISYLGVKG</sequence>
<dbReference type="Pfam" id="PF02310">
    <property type="entry name" value="B12-binding"/>
    <property type="match status" value="1"/>
</dbReference>
<dbReference type="InterPro" id="IPR050554">
    <property type="entry name" value="Met_Synthase/Corrinoid"/>
</dbReference>
<dbReference type="PROSITE" id="PS51332">
    <property type="entry name" value="B12_BINDING"/>
    <property type="match status" value="1"/>
</dbReference>
<feature type="domain" description="B12-binding" evidence="1">
    <location>
        <begin position="98"/>
        <end position="222"/>
    </location>
</feature>
<reference evidence="2 3" key="1">
    <citation type="journal article" date="2017" name="ISME J.">
        <title>Energy and carbon metabolisms in a deep terrestrial subsurface fluid microbial community.</title>
        <authorList>
            <person name="Momper L."/>
            <person name="Jungbluth S.P."/>
            <person name="Lee M.D."/>
            <person name="Amend J.P."/>
        </authorList>
    </citation>
    <scope>NUCLEOTIDE SEQUENCE [LARGE SCALE GENOMIC DNA]</scope>
    <source>
        <strain evidence="2">SURF_46</strain>
    </source>
</reference>
<dbReference type="AlphaFoldDB" id="A0A3A4ZDC9"/>
<comment type="caution">
    <text evidence="2">The sequence shown here is derived from an EMBL/GenBank/DDBJ whole genome shotgun (WGS) entry which is preliminary data.</text>
</comment>
<evidence type="ECO:0000259" key="1">
    <source>
        <dbReference type="PROSITE" id="PS51332"/>
    </source>
</evidence>
<dbReference type="InterPro" id="IPR006158">
    <property type="entry name" value="Cobalamin-bd"/>
</dbReference>
<dbReference type="GO" id="GO:0046872">
    <property type="term" value="F:metal ion binding"/>
    <property type="evidence" value="ECO:0007669"/>
    <property type="project" value="InterPro"/>
</dbReference>
<accession>A0A3A4ZDC9</accession>
<organism evidence="2 3">
    <name type="scientific">candidate division WWE3 bacterium</name>
    <dbReference type="NCBI Taxonomy" id="2053526"/>
    <lineage>
        <taxon>Bacteria</taxon>
        <taxon>Katanobacteria</taxon>
    </lineage>
</organism>
<dbReference type="EMBL" id="QZJF01000014">
    <property type="protein sequence ID" value="RJR27235.1"/>
    <property type="molecule type" value="Genomic_DNA"/>
</dbReference>
<dbReference type="Proteomes" id="UP000265540">
    <property type="component" value="Unassembled WGS sequence"/>
</dbReference>
<dbReference type="Gene3D" id="3.40.50.280">
    <property type="entry name" value="Cobalamin-binding domain"/>
    <property type="match status" value="1"/>
</dbReference>